<dbReference type="AlphaFoldDB" id="A0AAW9SKX0"/>
<name>A0AAW9SKX0_9BACT</name>
<comment type="caution">
    <text evidence="1">The sequence shown here is derived from an EMBL/GenBank/DDBJ whole genome shotgun (WGS) entry which is preliminary data.</text>
</comment>
<dbReference type="RefSeq" id="WP_346824282.1">
    <property type="nucleotide sequence ID" value="NZ_JBDKWZ010000023.1"/>
</dbReference>
<evidence type="ECO:0008006" key="3">
    <source>
        <dbReference type="Google" id="ProtNLM"/>
    </source>
</evidence>
<dbReference type="EMBL" id="JBDKWZ010000023">
    <property type="protein sequence ID" value="MEN7551501.1"/>
    <property type="molecule type" value="Genomic_DNA"/>
</dbReference>
<accession>A0AAW9SKX0</accession>
<protein>
    <recommendedName>
        <fullName evidence="3">Polymer-forming cytoskeletal protein</fullName>
    </recommendedName>
</protein>
<organism evidence="1 2">
    <name type="scientific">Rapidithrix thailandica</name>
    <dbReference type="NCBI Taxonomy" id="413964"/>
    <lineage>
        <taxon>Bacteria</taxon>
        <taxon>Pseudomonadati</taxon>
        <taxon>Bacteroidota</taxon>
        <taxon>Cytophagia</taxon>
        <taxon>Cytophagales</taxon>
        <taxon>Flammeovirgaceae</taxon>
        <taxon>Rapidithrix</taxon>
    </lineage>
</organism>
<dbReference type="Proteomes" id="UP001403385">
    <property type="component" value="Unassembled WGS sequence"/>
</dbReference>
<sequence length="182" mass="20503">MNNLEAKELIRKKALPFKEHAMQLIDAFWEVENNIDFLPNDTKSDSYQVEHITIVDGNLEIEGLLEDAVNDHSLLIVLGDLSVDRAIIMSEVIVTGNFIIREIAVFDSLGDYTLNVGGDLIAKGYIESDHHENIKGKCEMEKAYSRGEDPNGILVPECISEGEYHNFVNIAKRIRDKQAVFV</sequence>
<evidence type="ECO:0000313" key="1">
    <source>
        <dbReference type="EMBL" id="MEN7551501.1"/>
    </source>
</evidence>
<reference evidence="1 2" key="1">
    <citation type="submission" date="2024-04" db="EMBL/GenBank/DDBJ databases">
        <title>Novel genus in family Flammeovirgaceae.</title>
        <authorList>
            <person name="Nguyen T.H."/>
            <person name="Vuong T.Q."/>
            <person name="Le H."/>
            <person name="Kim S.-G."/>
        </authorList>
    </citation>
    <scope>NUCLEOTIDE SEQUENCE [LARGE SCALE GENOMIC DNA]</scope>
    <source>
        <strain evidence="1 2">JCM 23209</strain>
    </source>
</reference>
<keyword evidence="2" id="KW-1185">Reference proteome</keyword>
<evidence type="ECO:0000313" key="2">
    <source>
        <dbReference type="Proteomes" id="UP001403385"/>
    </source>
</evidence>
<gene>
    <name evidence="1" type="ORF">AAG747_26525</name>
</gene>
<proteinExistence type="predicted"/>